<evidence type="ECO:0000313" key="4">
    <source>
        <dbReference type="Proteomes" id="UP000634206"/>
    </source>
</evidence>
<proteinExistence type="predicted"/>
<dbReference type="Proteomes" id="UP000634206">
    <property type="component" value="Unassembled WGS sequence"/>
</dbReference>
<organism evidence="3 4">
    <name type="scientific">Oceaniferula flava</name>
    <dbReference type="NCBI Taxonomy" id="2800421"/>
    <lineage>
        <taxon>Bacteria</taxon>
        <taxon>Pseudomonadati</taxon>
        <taxon>Verrucomicrobiota</taxon>
        <taxon>Verrucomicrobiia</taxon>
        <taxon>Verrucomicrobiales</taxon>
        <taxon>Verrucomicrobiaceae</taxon>
        <taxon>Oceaniferula</taxon>
    </lineage>
</organism>
<evidence type="ECO:0000259" key="2">
    <source>
        <dbReference type="Pfam" id="PF07589"/>
    </source>
</evidence>
<gene>
    <name evidence="3" type="ORF">JIN83_09720</name>
</gene>
<comment type="caution">
    <text evidence="3">The sequence shown here is derived from an EMBL/GenBank/DDBJ whole genome shotgun (WGS) entry which is preliminary data.</text>
</comment>
<keyword evidence="1" id="KW-0732">Signal</keyword>
<feature type="domain" description="Ice-binding protein C-terminal" evidence="2">
    <location>
        <begin position="237"/>
        <end position="258"/>
    </location>
</feature>
<dbReference type="RefSeq" id="WP_309489848.1">
    <property type="nucleotide sequence ID" value="NZ_JAENIG010000005.1"/>
</dbReference>
<accession>A0AAE2SET0</accession>
<dbReference type="InterPro" id="IPR013424">
    <property type="entry name" value="Ice-binding_C"/>
</dbReference>
<name>A0AAE2SET0_9BACT</name>
<dbReference type="EMBL" id="JAENIG010000005">
    <property type="protein sequence ID" value="MBK1855235.1"/>
    <property type="molecule type" value="Genomic_DNA"/>
</dbReference>
<sequence>MSTKTTILGMALCSVALCHSSSAASFIFDGGNLEAAANWTNQTAGGTGLPGDGDTGTIAVDGTVTGNNQVGGFGGATLTQTAGTITATPGFNFFNSGGSTIPTYNLQGGTLNLGTGLLNANGSTVNLTGGELFYGGRFISNNATGVLNIGGSVVITASGAVDIDISTATGVFDFATDWTGSFSSGVTTTEADWIQELVTNTGDGTATVGGTAITAGNFTDYFEVTPISGGGSTLTLVPEPSSVALLGLGGLALIMRRRK</sequence>
<reference evidence="3" key="1">
    <citation type="submission" date="2021-01" db="EMBL/GenBank/DDBJ databases">
        <title>Modified the classification status of verrucomicrobia.</title>
        <authorList>
            <person name="Feng X."/>
        </authorList>
    </citation>
    <scope>NUCLEOTIDE SEQUENCE</scope>
    <source>
        <strain evidence="3">5K15</strain>
    </source>
</reference>
<dbReference type="NCBIfam" id="TIGR02595">
    <property type="entry name" value="PEP_CTERM"/>
    <property type="match status" value="1"/>
</dbReference>
<evidence type="ECO:0000313" key="3">
    <source>
        <dbReference type="EMBL" id="MBK1855235.1"/>
    </source>
</evidence>
<protein>
    <submittedName>
        <fullName evidence="3">PEP-CTERM sorting domain-containing protein</fullName>
    </submittedName>
</protein>
<keyword evidence="4" id="KW-1185">Reference proteome</keyword>
<dbReference type="AlphaFoldDB" id="A0AAE2SET0"/>
<feature type="chain" id="PRO_5042024860" evidence="1">
    <location>
        <begin position="24"/>
        <end position="259"/>
    </location>
</feature>
<evidence type="ECO:0000256" key="1">
    <source>
        <dbReference type="SAM" id="SignalP"/>
    </source>
</evidence>
<dbReference type="Pfam" id="PF07589">
    <property type="entry name" value="PEP-CTERM"/>
    <property type="match status" value="1"/>
</dbReference>
<feature type="signal peptide" evidence="1">
    <location>
        <begin position="1"/>
        <end position="23"/>
    </location>
</feature>